<dbReference type="GO" id="GO:0003755">
    <property type="term" value="F:peptidyl-prolyl cis-trans isomerase activity"/>
    <property type="evidence" value="ECO:0007669"/>
    <property type="project" value="UniProtKB-KW"/>
</dbReference>
<dbReference type="Gene3D" id="3.10.50.40">
    <property type="match status" value="1"/>
</dbReference>
<feature type="compositionally biased region" description="Basic residues" evidence="6">
    <location>
        <begin position="333"/>
        <end position="345"/>
    </location>
</feature>
<dbReference type="Pfam" id="PF17800">
    <property type="entry name" value="NPL"/>
    <property type="match status" value="1"/>
</dbReference>
<proteinExistence type="predicted"/>
<dbReference type="InterPro" id="IPR041232">
    <property type="entry name" value="NPL"/>
</dbReference>
<evidence type="ECO:0000313" key="9">
    <source>
        <dbReference type="Proteomes" id="UP001327560"/>
    </source>
</evidence>
<dbReference type="GO" id="GO:0005634">
    <property type="term" value="C:nucleus"/>
    <property type="evidence" value="ECO:0007669"/>
    <property type="project" value="UniProtKB-ARBA"/>
</dbReference>
<dbReference type="EC" id="5.2.1.8" evidence="2 5"/>
<dbReference type="Pfam" id="PF00254">
    <property type="entry name" value="FKBP_C"/>
    <property type="match status" value="1"/>
</dbReference>
<organism evidence="8 9">
    <name type="scientific">Canna indica</name>
    <name type="common">Indian-shot</name>
    <dbReference type="NCBI Taxonomy" id="4628"/>
    <lineage>
        <taxon>Eukaryota</taxon>
        <taxon>Viridiplantae</taxon>
        <taxon>Streptophyta</taxon>
        <taxon>Embryophyta</taxon>
        <taxon>Tracheophyta</taxon>
        <taxon>Spermatophyta</taxon>
        <taxon>Magnoliopsida</taxon>
        <taxon>Liliopsida</taxon>
        <taxon>Zingiberales</taxon>
        <taxon>Cannaceae</taxon>
        <taxon>Canna</taxon>
    </lineage>
</organism>
<dbReference type="PANTHER" id="PTHR43811:SF19">
    <property type="entry name" value="39 KDA FK506-BINDING NUCLEAR PROTEIN"/>
    <property type="match status" value="1"/>
</dbReference>
<dbReference type="FunFam" id="3.10.50.40:FF:000006">
    <property type="entry name" value="Peptidyl-prolyl cis-trans isomerase"/>
    <property type="match status" value="1"/>
</dbReference>
<dbReference type="AlphaFoldDB" id="A0AAQ3L430"/>
<reference evidence="8 9" key="1">
    <citation type="submission" date="2023-10" db="EMBL/GenBank/DDBJ databases">
        <title>Chromosome-scale genome assembly provides insights into flower coloration mechanisms of Canna indica.</title>
        <authorList>
            <person name="Li C."/>
        </authorList>
    </citation>
    <scope>NUCLEOTIDE SEQUENCE [LARGE SCALE GENOMIC DNA]</scope>
    <source>
        <tissue evidence="8">Flower</tissue>
    </source>
</reference>
<feature type="compositionally biased region" description="Basic and acidic residues" evidence="6">
    <location>
        <begin position="273"/>
        <end position="290"/>
    </location>
</feature>
<feature type="compositionally biased region" description="Acidic residues" evidence="6">
    <location>
        <begin position="106"/>
        <end position="143"/>
    </location>
</feature>
<dbReference type="Gene3D" id="2.60.120.340">
    <property type="entry name" value="Nucleoplasmin core domain"/>
    <property type="match status" value="1"/>
</dbReference>
<evidence type="ECO:0000256" key="2">
    <source>
        <dbReference type="ARBA" id="ARBA00013194"/>
    </source>
</evidence>
<feature type="compositionally biased region" description="Basic and acidic residues" evidence="6">
    <location>
        <begin position="221"/>
        <end position="249"/>
    </location>
</feature>
<name>A0AAQ3L430_9LILI</name>
<feature type="region of interest" description="Disordered" evidence="6">
    <location>
        <begin position="206"/>
        <end position="488"/>
    </location>
</feature>
<protein>
    <recommendedName>
        <fullName evidence="2 5">peptidylprolyl isomerase</fullName>
        <ecNumber evidence="2 5">5.2.1.8</ecNumber>
    </recommendedName>
</protein>
<gene>
    <name evidence="8" type="ORF">Cni_G28997</name>
</gene>
<keyword evidence="4 5" id="KW-0413">Isomerase</keyword>
<accession>A0AAQ3L430</accession>
<evidence type="ECO:0000256" key="6">
    <source>
        <dbReference type="SAM" id="MobiDB-lite"/>
    </source>
</evidence>
<sequence>MAFWGVEVRPGKPYTHVYDATRGRLRVSQATLGNGKGTTKSVLQCNVGKKSPILLCSLFPDKTETCHLELEFEEDDEVVFSVLGQRSVHLSGYYLGSSRSGRGDGDETDSYGEDIGEEDSEGYDSFGSDEDEYESDFIDDDVEMFPASPKRKSSVIIEEIVEDDKPTNGNGNRRRLKKKSQLIDSDDENDDSQCQLVVKSSNAAMFESEDEDGFPISFSLQKKDADENIEGNKKAGKKTVDDDRKRKIDAISQSIEPMSDACKPSDSSAASDKVPETKDTSKKKKIKDDTTGGLGNTEQIQDTDHKDAEANAETLDNNHLVGGADVVENEGKLKKKKKDNTRKNKKTDVVDSAMDGTEDGVNASNVDQKDHFEAEKSHTDIDESIGGKKRKNKKKKAKDDATQEKAGAATEVDEPGRDKQNMESKLDGDATKIVEEPPKDEVPNGDDFAQKTKKKKTKKEKNSEKALNMEEPLNISEAEEKDGSHKTRTFSNGLTIEELSMGKPDGKKAAPGSKVSVNYIGKLKNGKFFDSNVGKRPFKFRLGVGHVIKGWDVGVAGMRVGDKRRLVVPPSMGYGDANMGKIPANSWLVFDVELVDVN</sequence>
<evidence type="ECO:0000256" key="5">
    <source>
        <dbReference type="PROSITE-ProRule" id="PRU00277"/>
    </source>
</evidence>
<feature type="compositionally biased region" description="Basic residues" evidence="6">
    <location>
        <begin position="387"/>
        <end position="396"/>
    </location>
</feature>
<feature type="region of interest" description="Disordered" evidence="6">
    <location>
        <begin position="94"/>
        <end position="192"/>
    </location>
</feature>
<feature type="domain" description="PPIase FKBP-type" evidence="7">
    <location>
        <begin position="512"/>
        <end position="598"/>
    </location>
</feature>
<feature type="compositionally biased region" description="Basic and acidic residues" evidence="6">
    <location>
        <begin position="414"/>
        <end position="442"/>
    </location>
</feature>
<dbReference type="EMBL" id="CP136898">
    <property type="protein sequence ID" value="WOL20194.1"/>
    <property type="molecule type" value="Genomic_DNA"/>
</dbReference>
<evidence type="ECO:0000259" key="7">
    <source>
        <dbReference type="PROSITE" id="PS50059"/>
    </source>
</evidence>
<dbReference type="Proteomes" id="UP001327560">
    <property type="component" value="Chromosome 9"/>
</dbReference>
<evidence type="ECO:0000256" key="4">
    <source>
        <dbReference type="ARBA" id="ARBA00023235"/>
    </source>
</evidence>
<dbReference type="PROSITE" id="PS50059">
    <property type="entry name" value="FKBP_PPIASE"/>
    <property type="match status" value="1"/>
</dbReference>
<keyword evidence="9" id="KW-1185">Reference proteome</keyword>
<dbReference type="InterPro" id="IPR001179">
    <property type="entry name" value="PPIase_FKBP_dom"/>
</dbReference>
<evidence type="ECO:0000256" key="3">
    <source>
        <dbReference type="ARBA" id="ARBA00023110"/>
    </source>
</evidence>
<dbReference type="PANTHER" id="PTHR43811">
    <property type="entry name" value="FKBP-TYPE PEPTIDYL-PROLYL CIS-TRANS ISOMERASE FKPA"/>
    <property type="match status" value="1"/>
</dbReference>
<keyword evidence="3 5" id="KW-0697">Rotamase</keyword>
<comment type="catalytic activity">
    <reaction evidence="1 5">
        <text>[protein]-peptidylproline (omega=180) = [protein]-peptidylproline (omega=0)</text>
        <dbReference type="Rhea" id="RHEA:16237"/>
        <dbReference type="Rhea" id="RHEA-COMP:10747"/>
        <dbReference type="Rhea" id="RHEA-COMP:10748"/>
        <dbReference type="ChEBI" id="CHEBI:83833"/>
        <dbReference type="ChEBI" id="CHEBI:83834"/>
        <dbReference type="EC" id="5.2.1.8"/>
    </reaction>
</comment>
<evidence type="ECO:0000256" key="1">
    <source>
        <dbReference type="ARBA" id="ARBA00000971"/>
    </source>
</evidence>
<evidence type="ECO:0000313" key="8">
    <source>
        <dbReference type="EMBL" id="WOL20194.1"/>
    </source>
</evidence>
<feature type="compositionally biased region" description="Basic and acidic residues" evidence="6">
    <location>
        <begin position="367"/>
        <end position="381"/>
    </location>
</feature>
<dbReference type="SUPFAM" id="SSF54534">
    <property type="entry name" value="FKBP-like"/>
    <property type="match status" value="1"/>
</dbReference>
<dbReference type="InterPro" id="IPR046357">
    <property type="entry name" value="PPIase_dom_sf"/>
</dbReference>